<gene>
    <name evidence="6" type="ORF">INT45_013579</name>
</gene>
<evidence type="ECO:0000256" key="3">
    <source>
        <dbReference type="ARBA" id="ARBA00023002"/>
    </source>
</evidence>
<protein>
    <recommendedName>
        <fullName evidence="5">FAD-binding domain-containing protein</fullName>
    </recommendedName>
</protein>
<keyword evidence="2" id="KW-0274">FAD</keyword>
<sequence length="409" mass="45896">MSLDKKVLIVGGGLGGLTLANVLKHQGISYKVFERDSSPDNRNQGFSLSVHLCLPALKLGMDPIKYATLGEKAAVDRDHPRHANACLVDGNTGKRLFTFPSEGGTDVFRVNRERFRNWLLEDIDVEWNKRIDHYKVLDNKEGVQVIFTDGTSEHGSVLVGADGVHSQTYRQLIGPNEFDKTTTVHPVKILNCSYWIDSIFRREIEETLSFSHMMGSASSSEEAKHSICLFVSLLDHDITKKEKPYEMLWSVSCMDEDEPTFETDQERLKQAKDWIQKSGFKGLLNRLVLETPEDVKVTPLQVTERLPHPKMDTLRGDPVVLIGDSIHKMSQFKGVGANHAILDACLLGAELTQVHKGEKTLDEAIDIYYKEMLPRGRKAVEESHQAVEIMHASRAQINGFISAMANAKE</sequence>
<organism evidence="6 7">
    <name type="scientific">Circinella minor</name>
    <dbReference type="NCBI Taxonomy" id="1195481"/>
    <lineage>
        <taxon>Eukaryota</taxon>
        <taxon>Fungi</taxon>
        <taxon>Fungi incertae sedis</taxon>
        <taxon>Mucoromycota</taxon>
        <taxon>Mucoromycotina</taxon>
        <taxon>Mucoromycetes</taxon>
        <taxon>Mucorales</taxon>
        <taxon>Lichtheimiaceae</taxon>
        <taxon>Circinella</taxon>
    </lineage>
</organism>
<evidence type="ECO:0000256" key="2">
    <source>
        <dbReference type="ARBA" id="ARBA00022827"/>
    </source>
</evidence>
<keyword evidence="3" id="KW-0560">Oxidoreductase</keyword>
<proteinExistence type="predicted"/>
<keyword evidence="7" id="KW-1185">Reference proteome</keyword>
<evidence type="ECO:0000256" key="1">
    <source>
        <dbReference type="ARBA" id="ARBA00022630"/>
    </source>
</evidence>
<feature type="domain" description="FAD-binding" evidence="5">
    <location>
        <begin position="136"/>
        <end position="382"/>
    </location>
</feature>
<feature type="domain" description="FAD-binding" evidence="5">
    <location>
        <begin position="6"/>
        <end position="42"/>
    </location>
</feature>
<keyword evidence="1" id="KW-0285">Flavoprotein</keyword>
<reference evidence="6 7" key="1">
    <citation type="submission" date="2020-12" db="EMBL/GenBank/DDBJ databases">
        <title>Metabolic potential, ecology and presence of endohyphal bacteria is reflected in genomic diversity of Mucoromycotina.</title>
        <authorList>
            <person name="Muszewska A."/>
            <person name="Okrasinska A."/>
            <person name="Steczkiewicz K."/>
            <person name="Drgas O."/>
            <person name="Orlowska M."/>
            <person name="Perlinska-Lenart U."/>
            <person name="Aleksandrzak-Piekarczyk T."/>
            <person name="Szatraj K."/>
            <person name="Zielenkiewicz U."/>
            <person name="Pilsyk S."/>
            <person name="Malc E."/>
            <person name="Mieczkowski P."/>
            <person name="Kruszewska J.S."/>
            <person name="Biernat P."/>
            <person name="Pawlowska J."/>
        </authorList>
    </citation>
    <scope>NUCLEOTIDE SEQUENCE [LARGE SCALE GENOMIC DNA]</scope>
    <source>
        <strain evidence="6 7">CBS 142.35</strain>
    </source>
</reference>
<dbReference type="PANTHER" id="PTHR47178:SF6">
    <property type="entry name" value="FAD-BINDING DOMAIN-CONTAINING PROTEIN"/>
    <property type="match status" value="1"/>
</dbReference>
<evidence type="ECO:0000313" key="7">
    <source>
        <dbReference type="Proteomes" id="UP000646827"/>
    </source>
</evidence>
<dbReference type="EMBL" id="JAEPRB010000510">
    <property type="protein sequence ID" value="KAG2215485.1"/>
    <property type="molecule type" value="Genomic_DNA"/>
</dbReference>
<dbReference type="GO" id="GO:0071949">
    <property type="term" value="F:FAD binding"/>
    <property type="evidence" value="ECO:0007669"/>
    <property type="project" value="InterPro"/>
</dbReference>
<comment type="caution">
    <text evidence="6">The sequence shown here is derived from an EMBL/GenBank/DDBJ whole genome shotgun (WGS) entry which is preliminary data.</text>
</comment>
<name>A0A8H7RRS5_9FUNG</name>
<dbReference type="SUPFAM" id="SSF51905">
    <property type="entry name" value="FAD/NAD(P)-binding domain"/>
    <property type="match status" value="1"/>
</dbReference>
<accession>A0A8H7RRS5</accession>
<dbReference type="GO" id="GO:0004497">
    <property type="term" value="F:monooxygenase activity"/>
    <property type="evidence" value="ECO:0007669"/>
    <property type="project" value="UniProtKB-KW"/>
</dbReference>
<dbReference type="Gene3D" id="3.50.50.60">
    <property type="entry name" value="FAD/NAD(P)-binding domain"/>
    <property type="match status" value="1"/>
</dbReference>
<dbReference type="Pfam" id="PF01494">
    <property type="entry name" value="FAD_binding_3"/>
    <property type="match status" value="2"/>
</dbReference>
<dbReference type="PRINTS" id="PR00420">
    <property type="entry name" value="RNGMNOXGNASE"/>
</dbReference>
<dbReference type="InterPro" id="IPR036188">
    <property type="entry name" value="FAD/NAD-bd_sf"/>
</dbReference>
<dbReference type="Proteomes" id="UP000646827">
    <property type="component" value="Unassembled WGS sequence"/>
</dbReference>
<evidence type="ECO:0000256" key="4">
    <source>
        <dbReference type="ARBA" id="ARBA00023033"/>
    </source>
</evidence>
<evidence type="ECO:0000313" key="6">
    <source>
        <dbReference type="EMBL" id="KAG2215485.1"/>
    </source>
</evidence>
<dbReference type="AlphaFoldDB" id="A0A8H7RRS5"/>
<dbReference type="OrthoDB" id="655030at2759"/>
<evidence type="ECO:0000259" key="5">
    <source>
        <dbReference type="Pfam" id="PF01494"/>
    </source>
</evidence>
<keyword evidence="4" id="KW-0503">Monooxygenase</keyword>
<dbReference type="InterPro" id="IPR002938">
    <property type="entry name" value="FAD-bd"/>
</dbReference>
<dbReference type="PANTHER" id="PTHR47178">
    <property type="entry name" value="MONOOXYGENASE, FAD-BINDING"/>
    <property type="match status" value="1"/>
</dbReference>